<dbReference type="GO" id="GO:0016491">
    <property type="term" value="F:oxidoreductase activity"/>
    <property type="evidence" value="ECO:0007669"/>
    <property type="project" value="UniProtKB-KW"/>
</dbReference>
<evidence type="ECO:0000256" key="2">
    <source>
        <dbReference type="ARBA" id="ARBA00023002"/>
    </source>
</evidence>
<comment type="caution">
    <text evidence="4">The sequence shown here is derived from an EMBL/GenBank/DDBJ whole genome shotgun (WGS) entry which is preliminary data.</text>
</comment>
<accession>A0AAE3JE57</accession>
<proteinExistence type="inferred from homology"/>
<dbReference type="SUPFAM" id="SSF55469">
    <property type="entry name" value="FMN-dependent nitroreductase-like"/>
    <property type="match status" value="1"/>
</dbReference>
<comment type="similarity">
    <text evidence="1">Belongs to the nitroreductase family.</text>
</comment>
<keyword evidence="2" id="KW-0560">Oxidoreductase</keyword>
<organism evidence="4 5">
    <name type="scientific">Anthropogastromicrobium aceti</name>
    <dbReference type="NCBI Taxonomy" id="2981768"/>
    <lineage>
        <taxon>Bacteria</taxon>
        <taxon>Bacillati</taxon>
        <taxon>Bacillota</taxon>
        <taxon>Clostridia</taxon>
        <taxon>Lachnospirales</taxon>
        <taxon>Lachnospiraceae</taxon>
        <taxon>Anthropogastromicrobium</taxon>
    </lineage>
</organism>
<evidence type="ECO:0000256" key="1">
    <source>
        <dbReference type="ARBA" id="ARBA00007118"/>
    </source>
</evidence>
<dbReference type="PANTHER" id="PTHR43673:SF10">
    <property type="entry name" value="NADH DEHYDROGENASE_NAD(P)H NITROREDUCTASE XCC3605-RELATED"/>
    <property type="match status" value="1"/>
</dbReference>
<sequence>MTQKFHDLVAGARSYRRFDQSKKMTMQELEELAELGRITPCGGNRQYIRFALCADEKMNAEIYKNLAWAGYLSDWDGPVEGERPTGYILILRDLSLQKNQTVDEGIVAQTIFLGARDMGYGGCMLMNIKRTELMEIFGLDPEKYAISMVIALGVPVEEVKMVEVKDDDIKYYRDENQVHYVPKRSLKDVIVKEL</sequence>
<evidence type="ECO:0000313" key="5">
    <source>
        <dbReference type="Proteomes" id="UP001198200"/>
    </source>
</evidence>
<dbReference type="InterPro" id="IPR029479">
    <property type="entry name" value="Nitroreductase"/>
</dbReference>
<dbReference type="RefSeq" id="WP_066560716.1">
    <property type="nucleotide sequence ID" value="NZ_JAJEQN010000035.1"/>
</dbReference>
<dbReference type="InterPro" id="IPR000415">
    <property type="entry name" value="Nitroreductase-like"/>
</dbReference>
<dbReference type="Gene3D" id="2.20.180.10">
    <property type="entry name" value="putative fmn-dependent nitroreductase like domains"/>
    <property type="match status" value="1"/>
</dbReference>
<evidence type="ECO:0000313" key="4">
    <source>
        <dbReference type="EMBL" id="MCC2222417.1"/>
    </source>
</evidence>
<dbReference type="InterPro" id="IPR023312">
    <property type="entry name" value="Put_nitroreductase_C_bac"/>
</dbReference>
<dbReference type="EMBL" id="JAJEQN010000035">
    <property type="protein sequence ID" value="MCC2222417.1"/>
    <property type="molecule type" value="Genomic_DNA"/>
</dbReference>
<evidence type="ECO:0000259" key="3">
    <source>
        <dbReference type="Pfam" id="PF00881"/>
    </source>
</evidence>
<dbReference type="AlphaFoldDB" id="A0AAE3JE57"/>
<feature type="domain" description="Nitroreductase" evidence="3">
    <location>
        <begin position="10"/>
        <end position="153"/>
    </location>
</feature>
<dbReference type="PANTHER" id="PTHR43673">
    <property type="entry name" value="NAD(P)H NITROREDUCTASE YDGI-RELATED"/>
    <property type="match status" value="1"/>
</dbReference>
<dbReference type="Gene3D" id="3.40.109.10">
    <property type="entry name" value="NADH Oxidase"/>
    <property type="match status" value="1"/>
</dbReference>
<name>A0AAE3JE57_9FIRM</name>
<protein>
    <submittedName>
        <fullName evidence="4">Nitroreductase family protein</fullName>
    </submittedName>
</protein>
<keyword evidence="5" id="KW-1185">Reference proteome</keyword>
<dbReference type="Proteomes" id="UP001198200">
    <property type="component" value="Unassembled WGS sequence"/>
</dbReference>
<dbReference type="Pfam" id="PF00881">
    <property type="entry name" value="Nitroreductase"/>
    <property type="match status" value="1"/>
</dbReference>
<reference evidence="4 5" key="1">
    <citation type="submission" date="2021-10" db="EMBL/GenBank/DDBJ databases">
        <title>Anaerobic single-cell dispensing facilitates the cultivation of human gut bacteria.</title>
        <authorList>
            <person name="Afrizal A."/>
        </authorList>
    </citation>
    <scope>NUCLEOTIDE SEQUENCE [LARGE SCALE GENOMIC DNA]</scope>
    <source>
        <strain evidence="4 5">CLA-AA-H224</strain>
    </source>
</reference>
<gene>
    <name evidence="4" type="ORF">LKD48_12380</name>
</gene>